<evidence type="ECO:0000313" key="3">
    <source>
        <dbReference type="Proteomes" id="UP000008672"/>
    </source>
</evidence>
<proteinExistence type="predicted"/>
<dbReference type="AlphaFoldDB" id="H3AL73"/>
<dbReference type="Proteomes" id="UP000008672">
    <property type="component" value="Unassembled WGS sequence"/>
</dbReference>
<reference evidence="2" key="3">
    <citation type="submission" date="2025-09" db="UniProtKB">
        <authorList>
            <consortium name="Ensembl"/>
        </authorList>
    </citation>
    <scope>IDENTIFICATION</scope>
</reference>
<name>H3AL73_LATCH</name>
<dbReference type="SUPFAM" id="SSF53098">
    <property type="entry name" value="Ribonuclease H-like"/>
    <property type="match status" value="1"/>
</dbReference>
<dbReference type="InterPro" id="IPR008906">
    <property type="entry name" value="HATC_C_dom"/>
</dbReference>
<evidence type="ECO:0000259" key="1">
    <source>
        <dbReference type="Pfam" id="PF05699"/>
    </source>
</evidence>
<dbReference type="EMBL" id="AFYH01196883">
    <property type="status" value="NOT_ANNOTATED_CDS"/>
    <property type="molecule type" value="Genomic_DNA"/>
</dbReference>
<keyword evidence="3" id="KW-1185">Reference proteome</keyword>
<dbReference type="PANTHER" id="PTHR45749">
    <property type="match status" value="1"/>
</dbReference>
<accession>H3AL73</accession>
<dbReference type="GeneTree" id="ENSGT00940000162068"/>
<reference evidence="2" key="2">
    <citation type="submission" date="2025-08" db="UniProtKB">
        <authorList>
            <consortium name="Ensembl"/>
        </authorList>
    </citation>
    <scope>IDENTIFICATION</scope>
</reference>
<dbReference type="STRING" id="7897.ENSLACP00000010394"/>
<feature type="domain" description="HAT C-terminal dimerisation" evidence="1">
    <location>
        <begin position="549"/>
        <end position="617"/>
    </location>
</feature>
<dbReference type="InterPro" id="IPR012337">
    <property type="entry name" value="RNaseH-like_sf"/>
</dbReference>
<organism evidence="2 3">
    <name type="scientific">Latimeria chalumnae</name>
    <name type="common">Coelacanth</name>
    <dbReference type="NCBI Taxonomy" id="7897"/>
    <lineage>
        <taxon>Eukaryota</taxon>
        <taxon>Metazoa</taxon>
        <taxon>Chordata</taxon>
        <taxon>Craniata</taxon>
        <taxon>Vertebrata</taxon>
        <taxon>Euteleostomi</taxon>
        <taxon>Coelacanthiformes</taxon>
        <taxon>Coelacanthidae</taxon>
        <taxon>Latimeria</taxon>
    </lineage>
</organism>
<sequence>LFAPTESVNDRGKCTVLGGFVQTPFRNYKKIHVKLKEHLSNKYHGFAQERADMFIKSIRSGDTNVINQVDQHWKRQAEEIRQQLVPIVKTIILCGRLGIALRDHRDDGIIDIDTALSGREGNFRALLAFRVNSGDKALVEYLTNARKKVTYVSKETQNELIQICVIISDIKKAKYFSIIRDETTDSSDKEEFCLCIRYVSEDLMLKFGAIEDLCARSIVSEILERLQKLDLCVADCVGQGYDGALALAGHISGVQVLFRQHAPMAVYVHCASHTLYLVLNHESNLTAIRNMFGVLADIIKLIENSPKQKYIFEEEQKSFDKKSRPCSLQSSSQTRWGAPVDAISVIQKTYSPLVKTLERIISEDTDGARDQLADMKSFWFLLITDVLHDILQLMHMLLACLQALQLELVAAKELVILTENKLSAIRDESKFKEYFKTASKRVDELKIPVTFTAPSSKNTRRGELVEMTPEVYFRTQFYYPVLAFWKCGRLYNSLSKVLQKIQKKPDTLTKAYGSGDQNDIDPTALLTEYRVFCDYYFKIGSKVEDNLTDVVKLLTKQGLESSFPSVTVMYKIAITLPVTSAGAECTFSKLKLIKTRLCSTVRDKRLENLIIISVERNFLDPIDVSDIIDKFAEQRNRRIRLR</sequence>
<dbReference type="GO" id="GO:0046983">
    <property type="term" value="F:protein dimerization activity"/>
    <property type="evidence" value="ECO:0007669"/>
    <property type="project" value="InterPro"/>
</dbReference>
<dbReference type="PANTHER" id="PTHR45749:SF21">
    <property type="entry name" value="DUF4371 DOMAIN-CONTAINING PROTEIN"/>
    <property type="match status" value="1"/>
</dbReference>
<dbReference type="Ensembl" id="ENSLACT00000010473.1">
    <property type="protein sequence ID" value="ENSLACP00000010394.1"/>
    <property type="gene ID" value="ENSLACG00000009156.1"/>
</dbReference>
<dbReference type="InParanoid" id="H3AL73"/>
<reference evidence="3" key="1">
    <citation type="submission" date="2011-08" db="EMBL/GenBank/DDBJ databases">
        <title>The draft genome of Latimeria chalumnae.</title>
        <authorList>
            <person name="Di Palma F."/>
            <person name="Alfoldi J."/>
            <person name="Johnson J."/>
            <person name="Berlin A."/>
            <person name="Gnerre S."/>
            <person name="Jaffe D."/>
            <person name="MacCallum I."/>
            <person name="Young S."/>
            <person name="Walker B.J."/>
            <person name="Lander E."/>
            <person name="Lindblad-Toh K."/>
        </authorList>
    </citation>
    <scope>NUCLEOTIDE SEQUENCE [LARGE SCALE GENOMIC DNA]</scope>
    <source>
        <strain evidence="3">Wild caught</strain>
    </source>
</reference>
<protein>
    <recommendedName>
        <fullName evidence="1">HAT C-terminal dimerisation domain-containing protein</fullName>
    </recommendedName>
</protein>
<dbReference type="eggNOG" id="ENOG502QU3U">
    <property type="taxonomic scope" value="Eukaryota"/>
</dbReference>
<evidence type="ECO:0000313" key="2">
    <source>
        <dbReference type="Ensembl" id="ENSLACP00000010394.1"/>
    </source>
</evidence>
<dbReference type="Pfam" id="PF05699">
    <property type="entry name" value="Dimer_Tnp_hAT"/>
    <property type="match status" value="1"/>
</dbReference>
<dbReference type="HOGENOM" id="CLU_475352_0_0_1"/>